<feature type="compositionally biased region" description="Low complexity" evidence="1">
    <location>
        <begin position="155"/>
        <end position="179"/>
    </location>
</feature>
<proteinExistence type="predicted"/>
<keyword evidence="3" id="KW-0732">Signal</keyword>
<evidence type="ECO:0000256" key="2">
    <source>
        <dbReference type="SAM" id="Phobius"/>
    </source>
</evidence>
<feature type="chain" id="PRO_5042992454" evidence="3">
    <location>
        <begin position="22"/>
        <end position="382"/>
    </location>
</feature>
<feature type="region of interest" description="Disordered" evidence="1">
    <location>
        <begin position="30"/>
        <end position="78"/>
    </location>
</feature>
<feature type="region of interest" description="Disordered" evidence="1">
    <location>
        <begin position="93"/>
        <end position="179"/>
    </location>
</feature>
<evidence type="ECO:0000256" key="3">
    <source>
        <dbReference type="SAM" id="SignalP"/>
    </source>
</evidence>
<gene>
    <name evidence="4" type="ORF">SK128_028090</name>
</gene>
<feature type="compositionally biased region" description="Polar residues" evidence="1">
    <location>
        <begin position="114"/>
        <end position="125"/>
    </location>
</feature>
<comment type="caution">
    <text evidence="4">The sequence shown here is derived from an EMBL/GenBank/DDBJ whole genome shotgun (WGS) entry which is preliminary data.</text>
</comment>
<keyword evidence="2" id="KW-1133">Transmembrane helix</keyword>
<keyword evidence="5" id="KW-1185">Reference proteome</keyword>
<name>A0AAN8X3V9_HALRR</name>
<keyword evidence="2" id="KW-0812">Transmembrane</keyword>
<evidence type="ECO:0000313" key="4">
    <source>
        <dbReference type="EMBL" id="KAK7073818.1"/>
    </source>
</evidence>
<accession>A0AAN8X3V9</accession>
<feature type="compositionally biased region" description="Low complexity" evidence="1">
    <location>
        <begin position="231"/>
        <end position="253"/>
    </location>
</feature>
<sequence>MGIHLHLIFILLAVWNELVYTQIAGIATTDTPSSVMSSGHTPSSSAVSVSTIESSAEPSSSRASSTRAESSTNSAVTATSSLILSTPLTIAPVQPEAESSSESYISSQPSFSPTPLSTKASTITQSSYISSRNSEESTSSRTDQEETTSTANQDVETTTLSESTEENNVSTVTVETTSDVASSSIATEFSTYTIVDSTPVESTMEPESTTYQTTIMSTIIDVVSPGKSSMTTEKPSNSTESSSDEYTTTESRTYLPTPESNRESCFGQAEVNTAMIVAIVVSVNIITIAVTAFCVHRLVSRRLSWDPPPMNIMKQRAAVGVPRPAPRTGIHLATDNECRAGESPATQIPIVITNEDGWCVPYSEQDQKKKTSSTNGTEDTGV</sequence>
<feature type="compositionally biased region" description="Low complexity" evidence="1">
    <location>
        <begin position="37"/>
        <end position="78"/>
    </location>
</feature>
<dbReference type="EMBL" id="JAXCGZ010012056">
    <property type="protein sequence ID" value="KAK7073818.1"/>
    <property type="molecule type" value="Genomic_DNA"/>
</dbReference>
<dbReference type="AlphaFoldDB" id="A0AAN8X3V9"/>
<organism evidence="4 5">
    <name type="scientific">Halocaridina rubra</name>
    <name type="common">Hawaiian red shrimp</name>
    <dbReference type="NCBI Taxonomy" id="373956"/>
    <lineage>
        <taxon>Eukaryota</taxon>
        <taxon>Metazoa</taxon>
        <taxon>Ecdysozoa</taxon>
        <taxon>Arthropoda</taxon>
        <taxon>Crustacea</taxon>
        <taxon>Multicrustacea</taxon>
        <taxon>Malacostraca</taxon>
        <taxon>Eumalacostraca</taxon>
        <taxon>Eucarida</taxon>
        <taxon>Decapoda</taxon>
        <taxon>Pleocyemata</taxon>
        <taxon>Caridea</taxon>
        <taxon>Atyoidea</taxon>
        <taxon>Atyidae</taxon>
        <taxon>Halocaridina</taxon>
    </lineage>
</organism>
<evidence type="ECO:0000256" key="1">
    <source>
        <dbReference type="SAM" id="MobiDB-lite"/>
    </source>
</evidence>
<feature type="region of interest" description="Disordered" evidence="1">
    <location>
        <begin position="223"/>
        <end position="263"/>
    </location>
</feature>
<feature type="compositionally biased region" description="Low complexity" evidence="1">
    <location>
        <begin position="126"/>
        <end position="141"/>
    </location>
</feature>
<dbReference type="Proteomes" id="UP001381693">
    <property type="component" value="Unassembled WGS sequence"/>
</dbReference>
<keyword evidence="2" id="KW-0472">Membrane</keyword>
<feature type="signal peptide" evidence="3">
    <location>
        <begin position="1"/>
        <end position="21"/>
    </location>
</feature>
<feature type="transmembrane region" description="Helical" evidence="2">
    <location>
        <begin position="274"/>
        <end position="295"/>
    </location>
</feature>
<evidence type="ECO:0000313" key="5">
    <source>
        <dbReference type="Proteomes" id="UP001381693"/>
    </source>
</evidence>
<reference evidence="4 5" key="1">
    <citation type="submission" date="2023-11" db="EMBL/GenBank/DDBJ databases">
        <title>Halocaridina rubra genome assembly.</title>
        <authorList>
            <person name="Smith C."/>
        </authorList>
    </citation>
    <scope>NUCLEOTIDE SEQUENCE [LARGE SCALE GENOMIC DNA]</scope>
    <source>
        <strain evidence="4">EP-1</strain>
        <tissue evidence="4">Whole</tissue>
    </source>
</reference>
<feature type="compositionally biased region" description="Low complexity" evidence="1">
    <location>
        <begin position="95"/>
        <end position="113"/>
    </location>
</feature>
<protein>
    <submittedName>
        <fullName evidence="4">Uncharacterized protein</fullName>
    </submittedName>
</protein>